<feature type="compositionally biased region" description="Basic and acidic residues" evidence="1">
    <location>
        <begin position="143"/>
        <end position="152"/>
    </location>
</feature>
<evidence type="ECO:0000256" key="1">
    <source>
        <dbReference type="SAM" id="MobiDB-lite"/>
    </source>
</evidence>
<accession>A0A3N4I275</accession>
<evidence type="ECO:0000313" key="3">
    <source>
        <dbReference type="Proteomes" id="UP000275078"/>
    </source>
</evidence>
<evidence type="ECO:0000313" key="2">
    <source>
        <dbReference type="EMBL" id="RPA79506.1"/>
    </source>
</evidence>
<name>A0A3N4I275_ASCIM</name>
<proteinExistence type="predicted"/>
<organism evidence="2 3">
    <name type="scientific">Ascobolus immersus RN42</name>
    <dbReference type="NCBI Taxonomy" id="1160509"/>
    <lineage>
        <taxon>Eukaryota</taxon>
        <taxon>Fungi</taxon>
        <taxon>Dikarya</taxon>
        <taxon>Ascomycota</taxon>
        <taxon>Pezizomycotina</taxon>
        <taxon>Pezizomycetes</taxon>
        <taxon>Pezizales</taxon>
        <taxon>Ascobolaceae</taxon>
        <taxon>Ascobolus</taxon>
    </lineage>
</organism>
<feature type="region of interest" description="Disordered" evidence="1">
    <location>
        <begin position="143"/>
        <end position="221"/>
    </location>
</feature>
<protein>
    <submittedName>
        <fullName evidence="2">Uncharacterized protein</fullName>
    </submittedName>
</protein>
<dbReference type="Proteomes" id="UP000275078">
    <property type="component" value="Unassembled WGS sequence"/>
</dbReference>
<reference evidence="2 3" key="1">
    <citation type="journal article" date="2018" name="Nat. Ecol. Evol.">
        <title>Pezizomycetes genomes reveal the molecular basis of ectomycorrhizal truffle lifestyle.</title>
        <authorList>
            <person name="Murat C."/>
            <person name="Payen T."/>
            <person name="Noel B."/>
            <person name="Kuo A."/>
            <person name="Morin E."/>
            <person name="Chen J."/>
            <person name="Kohler A."/>
            <person name="Krizsan K."/>
            <person name="Balestrini R."/>
            <person name="Da Silva C."/>
            <person name="Montanini B."/>
            <person name="Hainaut M."/>
            <person name="Levati E."/>
            <person name="Barry K.W."/>
            <person name="Belfiori B."/>
            <person name="Cichocki N."/>
            <person name="Clum A."/>
            <person name="Dockter R.B."/>
            <person name="Fauchery L."/>
            <person name="Guy J."/>
            <person name="Iotti M."/>
            <person name="Le Tacon F."/>
            <person name="Lindquist E.A."/>
            <person name="Lipzen A."/>
            <person name="Malagnac F."/>
            <person name="Mello A."/>
            <person name="Molinier V."/>
            <person name="Miyauchi S."/>
            <person name="Poulain J."/>
            <person name="Riccioni C."/>
            <person name="Rubini A."/>
            <person name="Sitrit Y."/>
            <person name="Splivallo R."/>
            <person name="Traeger S."/>
            <person name="Wang M."/>
            <person name="Zifcakova L."/>
            <person name="Wipf D."/>
            <person name="Zambonelli A."/>
            <person name="Paolocci F."/>
            <person name="Nowrousian M."/>
            <person name="Ottonello S."/>
            <person name="Baldrian P."/>
            <person name="Spatafora J.W."/>
            <person name="Henrissat B."/>
            <person name="Nagy L.G."/>
            <person name="Aury J.M."/>
            <person name="Wincker P."/>
            <person name="Grigoriev I.V."/>
            <person name="Bonfante P."/>
            <person name="Martin F.M."/>
        </authorList>
    </citation>
    <scope>NUCLEOTIDE SEQUENCE [LARGE SCALE GENOMIC DNA]</scope>
    <source>
        <strain evidence="2 3">RN42</strain>
    </source>
</reference>
<keyword evidence="3" id="KW-1185">Reference proteome</keyword>
<dbReference type="EMBL" id="ML119698">
    <property type="protein sequence ID" value="RPA79506.1"/>
    <property type="molecule type" value="Genomic_DNA"/>
</dbReference>
<dbReference type="AlphaFoldDB" id="A0A3N4I275"/>
<sequence>MPKCKGCTCRFFSQEDMDFHYNFPSGLHLTEVHDAYFCEGFRRLDGVPYVTIHRSSDLKFYCAIKDCDFPSNNACVARLHFKNHTFPAALKDEVKFVTRKRMGANKLGDPFTDHKRTYEKIIGRFLHPSFNQHLAFSQYLTKDDSNKSKEPETAQQVTPAINSSATSSVTTPTTPVSDTNSHCSHVPETTAAATEASSDVDTHLTPPDQTPNTSASASTASKTKVIGIDEMKAIITAEYNKAVFEEALKHMRIWREVLLALGWRGLRHILIRRWNCWDRWNQ</sequence>
<gene>
    <name evidence="2" type="ORF">BJ508DRAFT_308265</name>
</gene>
<feature type="compositionally biased region" description="Low complexity" evidence="1">
    <location>
        <begin position="162"/>
        <end position="181"/>
    </location>
</feature>